<dbReference type="InterPro" id="IPR011009">
    <property type="entry name" value="Kinase-like_dom_sf"/>
</dbReference>
<dbReference type="Pfam" id="PF00069">
    <property type="entry name" value="Pkinase"/>
    <property type="match status" value="1"/>
</dbReference>
<keyword evidence="6" id="KW-0067">ATP-binding</keyword>
<organism evidence="14 15">
    <name type="scientific">Bursaphelenchus okinawaensis</name>
    <dbReference type="NCBI Taxonomy" id="465554"/>
    <lineage>
        <taxon>Eukaryota</taxon>
        <taxon>Metazoa</taxon>
        <taxon>Ecdysozoa</taxon>
        <taxon>Nematoda</taxon>
        <taxon>Chromadorea</taxon>
        <taxon>Rhabditida</taxon>
        <taxon>Tylenchina</taxon>
        <taxon>Tylenchomorpha</taxon>
        <taxon>Aphelenchoidea</taxon>
        <taxon>Aphelenchoididae</taxon>
        <taxon>Bursaphelenchus</taxon>
    </lineage>
</organism>
<proteinExistence type="inferred from homology"/>
<gene>
    <name evidence="14" type="ORF">BOKJ2_LOCUS13504</name>
</gene>
<reference evidence="14" key="1">
    <citation type="submission" date="2020-09" db="EMBL/GenBank/DDBJ databases">
        <authorList>
            <person name="Kikuchi T."/>
        </authorList>
    </citation>
    <scope>NUCLEOTIDE SEQUENCE</scope>
    <source>
        <strain evidence="14">SH1</strain>
    </source>
</reference>
<comment type="similarity">
    <text evidence="8">Belongs to the protein kinase superfamily. STE Ser/Thr protein kinase family. MAP kinase kinase subfamily.</text>
</comment>
<evidence type="ECO:0000256" key="8">
    <source>
        <dbReference type="ARBA" id="ARBA00038035"/>
    </source>
</evidence>
<keyword evidence="4" id="KW-0547">Nucleotide-binding</keyword>
<keyword evidence="15" id="KW-1185">Reference proteome</keyword>
<dbReference type="Gene3D" id="3.30.200.20">
    <property type="entry name" value="Phosphorylase Kinase, domain 1"/>
    <property type="match status" value="1"/>
</dbReference>
<evidence type="ECO:0000256" key="4">
    <source>
        <dbReference type="ARBA" id="ARBA00022741"/>
    </source>
</evidence>
<name>A0A811LIM9_9BILA</name>
<dbReference type="PROSITE" id="PS50011">
    <property type="entry name" value="PROTEIN_KINASE_DOM"/>
    <property type="match status" value="1"/>
</dbReference>
<evidence type="ECO:0000256" key="3">
    <source>
        <dbReference type="ARBA" id="ARBA00022679"/>
    </source>
</evidence>
<dbReference type="GO" id="GO:0005524">
    <property type="term" value="F:ATP binding"/>
    <property type="evidence" value="ECO:0007669"/>
    <property type="project" value="UniProtKB-KW"/>
</dbReference>
<dbReference type="FunFam" id="3.30.200.20:FF:000040">
    <property type="entry name" value="Dual specificity mitogen-activated protein kinase kinase"/>
    <property type="match status" value="1"/>
</dbReference>
<evidence type="ECO:0000256" key="7">
    <source>
        <dbReference type="ARBA" id="ARBA00023137"/>
    </source>
</evidence>
<dbReference type="EMBL" id="CAJFCW020000006">
    <property type="protein sequence ID" value="CAG9126678.1"/>
    <property type="molecule type" value="Genomic_DNA"/>
</dbReference>
<keyword evidence="5" id="KW-0418">Kinase</keyword>
<accession>A0A811LIM9</accession>
<dbReference type="Proteomes" id="UP000783686">
    <property type="component" value="Unassembled WGS sequence"/>
</dbReference>
<dbReference type="Proteomes" id="UP000614601">
    <property type="component" value="Unassembled WGS sequence"/>
</dbReference>
<keyword evidence="7" id="KW-0829">Tyrosine-protein kinase</keyword>
<evidence type="ECO:0000256" key="12">
    <source>
        <dbReference type="ARBA" id="ARBA00051693"/>
    </source>
</evidence>
<dbReference type="Gene3D" id="1.10.510.10">
    <property type="entry name" value="Transferase(Phosphotransferase) domain 1"/>
    <property type="match status" value="1"/>
</dbReference>
<comment type="catalytic activity">
    <reaction evidence="10">
        <text>L-seryl-[protein] + ATP = O-phospho-L-seryl-[protein] + ADP + H(+)</text>
        <dbReference type="Rhea" id="RHEA:17989"/>
        <dbReference type="Rhea" id="RHEA-COMP:9863"/>
        <dbReference type="Rhea" id="RHEA-COMP:11604"/>
        <dbReference type="ChEBI" id="CHEBI:15378"/>
        <dbReference type="ChEBI" id="CHEBI:29999"/>
        <dbReference type="ChEBI" id="CHEBI:30616"/>
        <dbReference type="ChEBI" id="CHEBI:83421"/>
        <dbReference type="ChEBI" id="CHEBI:456216"/>
        <dbReference type="EC" id="2.7.12.2"/>
    </reaction>
</comment>
<dbReference type="GO" id="GO:0004708">
    <property type="term" value="F:MAP kinase kinase activity"/>
    <property type="evidence" value="ECO:0007669"/>
    <property type="project" value="UniProtKB-EC"/>
</dbReference>
<evidence type="ECO:0000259" key="13">
    <source>
        <dbReference type="PROSITE" id="PS50011"/>
    </source>
</evidence>
<dbReference type="AlphaFoldDB" id="A0A811LIM9"/>
<dbReference type="SUPFAM" id="SSF56112">
    <property type="entry name" value="Protein kinase-like (PK-like)"/>
    <property type="match status" value="1"/>
</dbReference>
<evidence type="ECO:0000256" key="10">
    <source>
        <dbReference type="ARBA" id="ARBA00049014"/>
    </source>
</evidence>
<dbReference type="EMBL" id="CAJFDH010000006">
    <property type="protein sequence ID" value="CAD5229445.1"/>
    <property type="molecule type" value="Genomic_DNA"/>
</dbReference>
<dbReference type="InterPro" id="IPR052468">
    <property type="entry name" value="Dual_spec_MAPK_kinase"/>
</dbReference>
<keyword evidence="2" id="KW-0597">Phosphoprotein</keyword>
<evidence type="ECO:0000313" key="15">
    <source>
        <dbReference type="Proteomes" id="UP000614601"/>
    </source>
</evidence>
<dbReference type="EC" id="2.7.12.2" evidence="9"/>
<dbReference type="PANTHER" id="PTHR47238">
    <property type="entry name" value="MITOGEN-ACTIVATED PROTEIN KINASE KINASE 5"/>
    <property type="match status" value="1"/>
</dbReference>
<sequence length="407" mass="47037">MGSNKTGNYYFFISPLHQRLSDFENRFRKWRIFNKRAYSRSSSSEPKPRILKPSKPVCFTSPIPRKNMNLDLSSRRQRIHLESMETSISDDDLNDKYKLVQEMSGILKINGQVYEDVKVEDLIFVTDLGSGTCGNVTKRKLKARAMAVKEMKRTDNKEESKRIFMDLDVVRKSNDCQYIVQCFGYIITMDHLYICMELMASCLDKVLIARNYIGLPEEIIGKVAYSVVEALKYLKNVHYLMHRDVKPSNILLDWHGNIKLCDFGISGQLIDSKATTWSTGCTAYLAPERINRLPYDVRADVWSLGVTLVQLAVGFFPYKEDPSQNMTPFHLMLKITNEDPPRLDPTKFSPEFCDFVNNCLLKSTQERPKYNQLSVMPFLIRSAESDVDVGHWMANQDQYDPPFPPRE</sequence>
<evidence type="ECO:0000256" key="1">
    <source>
        <dbReference type="ARBA" id="ARBA00022527"/>
    </source>
</evidence>
<dbReference type="GO" id="GO:0006950">
    <property type="term" value="P:response to stress"/>
    <property type="evidence" value="ECO:0007669"/>
    <property type="project" value="UniProtKB-ARBA"/>
</dbReference>
<dbReference type="OrthoDB" id="10252354at2759"/>
<protein>
    <recommendedName>
        <fullName evidence="9">mitogen-activated protein kinase kinase</fullName>
        <ecNumber evidence="9">2.7.12.2</ecNumber>
    </recommendedName>
</protein>
<evidence type="ECO:0000256" key="2">
    <source>
        <dbReference type="ARBA" id="ARBA00022553"/>
    </source>
</evidence>
<dbReference type="GO" id="GO:0004674">
    <property type="term" value="F:protein serine/threonine kinase activity"/>
    <property type="evidence" value="ECO:0007669"/>
    <property type="project" value="UniProtKB-KW"/>
</dbReference>
<keyword evidence="3" id="KW-0808">Transferase</keyword>
<feature type="domain" description="Protein kinase" evidence="13">
    <location>
        <begin position="122"/>
        <end position="379"/>
    </location>
</feature>
<dbReference type="PANTHER" id="PTHR47238:SF2">
    <property type="entry name" value="DUAL SPECIFICITY MITOGEN-ACTIVATED PROTEIN KINASE KINASE HEMIPTEROUS"/>
    <property type="match status" value="1"/>
</dbReference>
<comment type="catalytic activity">
    <reaction evidence="12">
        <text>L-tyrosyl-[protein] + ATP = O-phospho-L-tyrosyl-[protein] + ADP + H(+)</text>
        <dbReference type="Rhea" id="RHEA:10596"/>
        <dbReference type="Rhea" id="RHEA-COMP:10136"/>
        <dbReference type="Rhea" id="RHEA-COMP:20101"/>
        <dbReference type="ChEBI" id="CHEBI:15378"/>
        <dbReference type="ChEBI" id="CHEBI:30616"/>
        <dbReference type="ChEBI" id="CHEBI:46858"/>
        <dbReference type="ChEBI" id="CHEBI:61978"/>
        <dbReference type="ChEBI" id="CHEBI:456216"/>
        <dbReference type="EC" id="2.7.12.2"/>
    </reaction>
</comment>
<evidence type="ECO:0000313" key="14">
    <source>
        <dbReference type="EMBL" id="CAD5229445.1"/>
    </source>
</evidence>
<dbReference type="SMART" id="SM00220">
    <property type="entry name" value="S_TKc"/>
    <property type="match status" value="1"/>
</dbReference>
<keyword evidence="1" id="KW-0723">Serine/threonine-protein kinase</keyword>
<evidence type="ECO:0000256" key="6">
    <source>
        <dbReference type="ARBA" id="ARBA00022840"/>
    </source>
</evidence>
<dbReference type="InterPro" id="IPR000719">
    <property type="entry name" value="Prot_kinase_dom"/>
</dbReference>
<evidence type="ECO:0000256" key="5">
    <source>
        <dbReference type="ARBA" id="ARBA00022777"/>
    </source>
</evidence>
<comment type="caution">
    <text evidence="14">The sequence shown here is derived from an EMBL/GenBank/DDBJ whole genome shotgun (WGS) entry which is preliminary data.</text>
</comment>
<evidence type="ECO:0000256" key="11">
    <source>
        <dbReference type="ARBA" id="ARBA00049299"/>
    </source>
</evidence>
<dbReference type="InterPro" id="IPR008271">
    <property type="entry name" value="Ser/Thr_kinase_AS"/>
</dbReference>
<dbReference type="GO" id="GO:0004713">
    <property type="term" value="F:protein tyrosine kinase activity"/>
    <property type="evidence" value="ECO:0007669"/>
    <property type="project" value="UniProtKB-KW"/>
</dbReference>
<dbReference type="PROSITE" id="PS00108">
    <property type="entry name" value="PROTEIN_KINASE_ST"/>
    <property type="match status" value="1"/>
</dbReference>
<evidence type="ECO:0000256" key="9">
    <source>
        <dbReference type="ARBA" id="ARBA00038999"/>
    </source>
</evidence>
<comment type="catalytic activity">
    <reaction evidence="11">
        <text>L-threonyl-[protein] + ATP = O-phospho-L-threonyl-[protein] + ADP + H(+)</text>
        <dbReference type="Rhea" id="RHEA:46608"/>
        <dbReference type="Rhea" id="RHEA-COMP:11060"/>
        <dbReference type="Rhea" id="RHEA-COMP:11605"/>
        <dbReference type="ChEBI" id="CHEBI:15378"/>
        <dbReference type="ChEBI" id="CHEBI:30013"/>
        <dbReference type="ChEBI" id="CHEBI:30616"/>
        <dbReference type="ChEBI" id="CHEBI:61977"/>
        <dbReference type="ChEBI" id="CHEBI:456216"/>
        <dbReference type="EC" id="2.7.12.2"/>
    </reaction>
</comment>